<keyword evidence="7" id="KW-1185">Reference proteome</keyword>
<keyword evidence="4 6" id="KW-0067">ATP-binding</keyword>
<dbReference type="InterPro" id="IPR034646">
    <property type="entry name" value="ADCK3_dom"/>
</dbReference>
<name>A0A5J6MVQ5_9PROT</name>
<dbReference type="GO" id="GO:0005524">
    <property type="term" value="F:ATP binding"/>
    <property type="evidence" value="ECO:0007669"/>
    <property type="project" value="UniProtKB-KW"/>
</dbReference>
<dbReference type="KEGG" id="htq:FRZ44_41770"/>
<keyword evidence="2" id="KW-0808">Transferase</keyword>
<dbReference type="GO" id="GO:0016740">
    <property type="term" value="F:transferase activity"/>
    <property type="evidence" value="ECO:0007669"/>
    <property type="project" value="UniProtKB-KW"/>
</dbReference>
<dbReference type="InterPro" id="IPR011009">
    <property type="entry name" value="Kinase-like_dom_sf"/>
</dbReference>
<dbReference type="EMBL" id="CP042906">
    <property type="protein sequence ID" value="QEX18866.1"/>
    <property type="molecule type" value="Genomic_DNA"/>
</dbReference>
<dbReference type="RefSeq" id="WP_151178981.1">
    <property type="nucleotide sequence ID" value="NZ_CP042906.1"/>
</dbReference>
<reference evidence="6 7" key="1">
    <citation type="submission" date="2019-08" db="EMBL/GenBank/DDBJ databases">
        <title>Hyperibacter terrae gen. nov., sp. nov. and Hyperibacter viscosus sp. nov., two new members in the family Rhodospirillaceae isolated from the rhizosphere of Hypericum perforatum.</title>
        <authorList>
            <person name="Noviana Z."/>
        </authorList>
    </citation>
    <scope>NUCLEOTIDE SEQUENCE [LARGE SCALE GENOMIC DNA]</scope>
    <source>
        <strain evidence="6 7">R5913</strain>
    </source>
</reference>
<dbReference type="CDD" id="cd13970">
    <property type="entry name" value="ABC1_ADCK3"/>
    <property type="match status" value="1"/>
</dbReference>
<evidence type="ECO:0000256" key="3">
    <source>
        <dbReference type="ARBA" id="ARBA00022741"/>
    </source>
</evidence>
<dbReference type="InterPro" id="IPR004147">
    <property type="entry name" value="ABC1_dom"/>
</dbReference>
<dbReference type="OrthoDB" id="9795390at2"/>
<evidence type="ECO:0000256" key="4">
    <source>
        <dbReference type="ARBA" id="ARBA00022840"/>
    </source>
</evidence>
<protein>
    <submittedName>
        <fullName evidence="6">ABC transporter ATP-binding protein</fullName>
    </submittedName>
</protein>
<proteinExistence type="inferred from homology"/>
<evidence type="ECO:0000259" key="5">
    <source>
        <dbReference type="Pfam" id="PF03109"/>
    </source>
</evidence>
<comment type="similarity">
    <text evidence="1">Belongs to the protein kinase superfamily. ADCK protein kinase family.</text>
</comment>
<feature type="domain" description="ABC1 atypical kinase-like" evidence="5">
    <location>
        <begin position="92"/>
        <end position="328"/>
    </location>
</feature>
<organism evidence="6 7">
    <name type="scientific">Hypericibacter terrae</name>
    <dbReference type="NCBI Taxonomy" id="2602015"/>
    <lineage>
        <taxon>Bacteria</taxon>
        <taxon>Pseudomonadati</taxon>
        <taxon>Pseudomonadota</taxon>
        <taxon>Alphaproteobacteria</taxon>
        <taxon>Rhodospirillales</taxon>
        <taxon>Dongiaceae</taxon>
        <taxon>Hypericibacter</taxon>
    </lineage>
</organism>
<dbReference type="Proteomes" id="UP000326202">
    <property type="component" value="Chromosome"/>
</dbReference>
<dbReference type="InterPro" id="IPR051409">
    <property type="entry name" value="Atypical_kinase_ADCK"/>
</dbReference>
<dbReference type="PANTHER" id="PTHR43851">
    <property type="match status" value="1"/>
</dbReference>
<dbReference type="AlphaFoldDB" id="A0A5J6MVQ5"/>
<dbReference type="PANTHER" id="PTHR43851:SF3">
    <property type="entry name" value="COENZYME Q8"/>
    <property type="match status" value="1"/>
</dbReference>
<gene>
    <name evidence="6" type="ORF">FRZ44_41770</name>
</gene>
<evidence type="ECO:0000256" key="1">
    <source>
        <dbReference type="ARBA" id="ARBA00009670"/>
    </source>
</evidence>
<evidence type="ECO:0000313" key="6">
    <source>
        <dbReference type="EMBL" id="QEX18866.1"/>
    </source>
</evidence>
<evidence type="ECO:0000256" key="2">
    <source>
        <dbReference type="ARBA" id="ARBA00022679"/>
    </source>
</evidence>
<dbReference type="SUPFAM" id="SSF56112">
    <property type="entry name" value="Protein kinase-like (PK-like)"/>
    <property type="match status" value="1"/>
</dbReference>
<dbReference type="Pfam" id="PF03109">
    <property type="entry name" value="ABC1"/>
    <property type="match status" value="1"/>
</dbReference>
<keyword evidence="3" id="KW-0547">Nucleotide-binding</keyword>
<sequence length="457" mass="50428">MTERKTKTKSAERNRLTGRVRRYAQVGTAVGGAAARLAGKRFLGLPLDSARHASDLKIALGGLKGPLMKVAQLLSTIPDALPEEYAAELAGLQSNAPSMGWNFVKRRMAAELGPDWQARFKSFEPEAAAAASLGQVHRAVSKEGRLLACKLQYPDMPSAVEADIGQLKLILALYGRYDRSIDSANIHAEIAARLREELDYRREAKHMLLYGAMLGGEKQVHVPVPVPALSTDRLLTMGWLEGRPLKTFLADKPDIALRNKVALAMFQAWYAPFYGFGVIHGDPHLGNYTVRDDGSVNLLDFGCIRIFPPKFVAGVIDLYRALETGNRKLAVSAYENWGFEGLTPEIIDVLNRWAAFVYGPLLEDRSRLIQETGAGSYGREVAQEVHAELRRLGPVKPPREFLLMDRAAVGLGSVFLHLKAEVNWHRLFHGLIEDFDVKTLGKRQAKALQAAGLQATE</sequence>
<evidence type="ECO:0000313" key="7">
    <source>
        <dbReference type="Proteomes" id="UP000326202"/>
    </source>
</evidence>
<accession>A0A5J6MVQ5</accession>